<organism evidence="2 3">
    <name type="scientific">Xanthomonas graminis pv. arrhenatheri LMG 727</name>
    <dbReference type="NCBI Taxonomy" id="1195923"/>
    <lineage>
        <taxon>Bacteria</taxon>
        <taxon>Pseudomonadati</taxon>
        <taxon>Pseudomonadota</taxon>
        <taxon>Gammaproteobacteria</taxon>
        <taxon>Lysobacterales</taxon>
        <taxon>Lysobacteraceae</taxon>
        <taxon>Xanthomonas</taxon>
        <taxon>Xanthomonas translucens group</taxon>
        <taxon>Xanthomonas graminis</taxon>
    </lineage>
</organism>
<dbReference type="Proteomes" id="UP000046187">
    <property type="component" value="Unassembled WGS sequence"/>
</dbReference>
<reference evidence="3" key="1">
    <citation type="submission" date="2015-07" db="EMBL/GenBank/DDBJ databases">
        <authorList>
            <person name="Wibberg D."/>
        </authorList>
    </citation>
    <scope>NUCLEOTIDE SEQUENCE [LARGE SCALE GENOMIC DNA]</scope>
</reference>
<evidence type="ECO:0000313" key="3">
    <source>
        <dbReference type="Proteomes" id="UP000046187"/>
    </source>
</evidence>
<dbReference type="RefSeq" id="WP_053835722.1">
    <property type="nucleotide sequence ID" value="NZ_CXOI01000043.1"/>
</dbReference>
<gene>
    <name evidence="2" type="ORF">XTALMG727_2590</name>
</gene>
<feature type="compositionally biased region" description="Basic residues" evidence="1">
    <location>
        <begin position="135"/>
        <end position="156"/>
    </location>
</feature>
<evidence type="ECO:0000256" key="1">
    <source>
        <dbReference type="SAM" id="MobiDB-lite"/>
    </source>
</evidence>
<sequence length="156" mass="16624">MNADEPLTPEERALAERLRQGRQALPSAALDASILAAARTAVAASAGADTPQPQPPPAASVPAPRAAAPLAADAADPGARPRRRAGWPAWTGLAASLTLAVGIAWQLRPPAPPVVPAPPLPQRLPTRPLPSDRPIRKRLQRRRPQRWTRHRTSPPR</sequence>
<feature type="region of interest" description="Disordered" evidence="1">
    <location>
        <begin position="108"/>
        <end position="156"/>
    </location>
</feature>
<dbReference type="EMBL" id="CXOI01000043">
    <property type="protein sequence ID" value="CTP89071.1"/>
    <property type="molecule type" value="Genomic_DNA"/>
</dbReference>
<feature type="compositionally biased region" description="Low complexity" evidence="1">
    <location>
        <begin position="60"/>
        <end position="78"/>
    </location>
</feature>
<feature type="region of interest" description="Disordered" evidence="1">
    <location>
        <begin position="40"/>
        <end position="85"/>
    </location>
</feature>
<accession>A0A0K2ZTI3</accession>
<feature type="compositionally biased region" description="Low complexity" evidence="1">
    <location>
        <begin position="40"/>
        <end position="51"/>
    </location>
</feature>
<name>A0A0K2ZTI3_9XANT</name>
<proteinExistence type="predicted"/>
<keyword evidence="3" id="KW-1185">Reference proteome</keyword>
<evidence type="ECO:0000313" key="2">
    <source>
        <dbReference type="EMBL" id="CTP89071.1"/>
    </source>
</evidence>
<feature type="compositionally biased region" description="Pro residues" evidence="1">
    <location>
        <begin position="109"/>
        <end position="122"/>
    </location>
</feature>
<dbReference type="AlphaFoldDB" id="A0A0K2ZTI3"/>
<protein>
    <submittedName>
        <fullName evidence="2">Uncharacterized protein</fullName>
    </submittedName>
</protein>